<dbReference type="Gene3D" id="2.40.10.270">
    <property type="entry name" value="Bacteriophage SPP1 head-tail adaptor protein"/>
    <property type="match status" value="1"/>
</dbReference>
<name>A0A7H9CI07_9BACT</name>
<gene>
    <name evidence="1" type="ORF">CINF_1254</name>
</gene>
<dbReference type="RefSeq" id="WP_179974917.1">
    <property type="nucleotide sequence ID" value="NZ_CP049075.1"/>
</dbReference>
<keyword evidence="2" id="KW-1185">Reference proteome</keyword>
<protein>
    <submittedName>
        <fullName evidence="1">Uncharacterized protein</fullName>
    </submittedName>
</protein>
<dbReference type="InterPro" id="IPR038666">
    <property type="entry name" value="SSP1_head-tail_sf"/>
</dbReference>
<sequence>MNIANLRYKLAFYTFSEQISSLGETIKKPCFLCEAWCELLALSGSELDLNAINSQVTRFKIITRANRMLHSGLIARYGVGENARYFDIKSVIDESGKNKCFVMVADELARRELLNDSVNERDFWGVDNASS</sequence>
<accession>A0A7H9CI07</accession>
<dbReference type="Proteomes" id="UP000509414">
    <property type="component" value="Chromosome"/>
</dbReference>
<reference evidence="1 2" key="1">
    <citation type="submission" date="2020-02" db="EMBL/GenBank/DDBJ databases">
        <title>Complete genome sequence of the novel Campylobacter species Candidatus Campylobacter infans.</title>
        <authorList>
            <person name="Duim B."/>
            <person name="Zomer A."/>
            <person name="van der Graaf L."/>
            <person name="Wagenaar J."/>
        </authorList>
    </citation>
    <scope>NUCLEOTIDE SEQUENCE [LARGE SCALE GENOMIC DNA]</scope>
    <source>
        <strain evidence="1 2">19S00001</strain>
    </source>
</reference>
<dbReference type="EMBL" id="CP049075">
    <property type="protein sequence ID" value="QLI05740.1"/>
    <property type="molecule type" value="Genomic_DNA"/>
</dbReference>
<dbReference type="Pfam" id="PF05521">
    <property type="entry name" value="Phage_HCP"/>
    <property type="match status" value="1"/>
</dbReference>
<dbReference type="AlphaFoldDB" id="A0A7H9CI07"/>
<evidence type="ECO:0000313" key="1">
    <source>
        <dbReference type="EMBL" id="QLI05740.1"/>
    </source>
</evidence>
<dbReference type="KEGG" id="cinf:CINF_1254"/>
<proteinExistence type="predicted"/>
<evidence type="ECO:0000313" key="2">
    <source>
        <dbReference type="Proteomes" id="UP000509414"/>
    </source>
</evidence>
<dbReference type="InterPro" id="IPR008767">
    <property type="entry name" value="Phage_SPP1_head-tail_adaptor"/>
</dbReference>
<organism evidence="1 2">
    <name type="scientific">Candidatus Campylobacter infans</name>
    <dbReference type="NCBI Taxonomy" id="2561898"/>
    <lineage>
        <taxon>Bacteria</taxon>
        <taxon>Pseudomonadati</taxon>
        <taxon>Campylobacterota</taxon>
        <taxon>Epsilonproteobacteria</taxon>
        <taxon>Campylobacterales</taxon>
        <taxon>Campylobacteraceae</taxon>
        <taxon>Campylobacter</taxon>
    </lineage>
</organism>